<dbReference type="Proteomes" id="UP000054921">
    <property type="component" value="Unassembled WGS sequence"/>
</dbReference>
<keyword evidence="5" id="KW-1185">Reference proteome</keyword>
<dbReference type="STRING" id="28084.Lche_1193"/>
<reference evidence="2 4" key="1">
    <citation type="submission" date="2015-11" db="EMBL/GenBank/DDBJ databases">
        <title>Genomic analysis of 38 Legionella species identifies large and diverse effector repertoires.</title>
        <authorList>
            <person name="Burstein D."/>
            <person name="Amaro F."/>
            <person name="Zusman T."/>
            <person name="Lifshitz Z."/>
            <person name="Cohen O."/>
            <person name="Gilbert J.A."/>
            <person name="Pupko T."/>
            <person name="Shuman H.A."/>
            <person name="Segal G."/>
        </authorList>
    </citation>
    <scope>NUCLEOTIDE SEQUENCE [LARGE SCALE GENOMIC DNA]</scope>
    <source>
        <strain evidence="2 4">ORW</strain>
    </source>
</reference>
<evidence type="ECO:0000256" key="1">
    <source>
        <dbReference type="SAM" id="MobiDB-lite"/>
    </source>
</evidence>
<feature type="region of interest" description="Disordered" evidence="1">
    <location>
        <begin position="47"/>
        <end position="82"/>
    </location>
</feature>
<dbReference type="EMBL" id="LNXW01000013">
    <property type="protein sequence ID" value="KTC79173.1"/>
    <property type="molecule type" value="Genomic_DNA"/>
</dbReference>
<reference evidence="3 5" key="2">
    <citation type="submission" date="2018-12" db="EMBL/GenBank/DDBJ databases">
        <authorList>
            <consortium name="Pathogen Informatics"/>
        </authorList>
    </citation>
    <scope>NUCLEOTIDE SEQUENCE [LARGE SCALE GENOMIC DNA]</scope>
    <source>
        <strain evidence="3 5">NCTC11976</strain>
    </source>
</reference>
<evidence type="ECO:0000313" key="2">
    <source>
        <dbReference type="EMBL" id="KTC79173.1"/>
    </source>
</evidence>
<name>A0A0W0S8D1_9GAMM</name>
<feature type="compositionally biased region" description="Basic and acidic residues" evidence="1">
    <location>
        <begin position="9"/>
        <end position="34"/>
    </location>
</feature>
<dbReference type="PATRIC" id="fig|28084.5.peg.1300"/>
<dbReference type="AlphaFoldDB" id="A0A0W0S8D1"/>
<evidence type="ECO:0000313" key="5">
    <source>
        <dbReference type="Proteomes" id="UP000277577"/>
    </source>
</evidence>
<gene>
    <name evidence="2" type="ORF">Lche_1193</name>
    <name evidence="3" type="ORF">NCTC11976_01848</name>
</gene>
<proteinExistence type="predicted"/>
<organism evidence="2 4">
    <name type="scientific">Legionella cherrii</name>
    <dbReference type="NCBI Taxonomy" id="28084"/>
    <lineage>
        <taxon>Bacteria</taxon>
        <taxon>Pseudomonadati</taxon>
        <taxon>Pseudomonadota</taxon>
        <taxon>Gammaproteobacteria</taxon>
        <taxon>Legionellales</taxon>
        <taxon>Legionellaceae</taxon>
        <taxon>Legionella</taxon>
    </lineage>
</organism>
<evidence type="ECO:0000313" key="3">
    <source>
        <dbReference type="EMBL" id="VEB36713.1"/>
    </source>
</evidence>
<accession>A0A0W0S8D1</accession>
<feature type="region of interest" description="Disordered" evidence="1">
    <location>
        <begin position="1"/>
        <end position="34"/>
    </location>
</feature>
<sequence length="82" mass="8985">MGKSKWHRIKSEAAKESEAENELKNQSDSVDKPVELETLLNTRVGAADLPEELDAQKNNLGPKDTALEVEDLEPSSPKAGQK</sequence>
<protein>
    <submittedName>
        <fullName evidence="2">Uncharacterized protein</fullName>
    </submittedName>
</protein>
<dbReference type="RefSeq" id="WP_028382022.1">
    <property type="nucleotide sequence ID" value="NZ_CAAAIT010000002.1"/>
</dbReference>
<evidence type="ECO:0000313" key="4">
    <source>
        <dbReference type="Proteomes" id="UP000054921"/>
    </source>
</evidence>
<dbReference type="EMBL" id="LR134173">
    <property type="protein sequence ID" value="VEB36713.1"/>
    <property type="molecule type" value="Genomic_DNA"/>
</dbReference>
<dbReference type="Proteomes" id="UP000277577">
    <property type="component" value="Chromosome"/>
</dbReference>
<dbReference type="OrthoDB" id="5646606at2"/>